<dbReference type="Proteomes" id="UP001221757">
    <property type="component" value="Unassembled WGS sequence"/>
</dbReference>
<evidence type="ECO:0000313" key="1">
    <source>
        <dbReference type="EMBL" id="KAJ7665638.1"/>
    </source>
</evidence>
<organism evidence="1 2">
    <name type="scientific">Mycena rosella</name>
    <name type="common">Pink bonnet</name>
    <name type="synonym">Agaricus rosellus</name>
    <dbReference type="NCBI Taxonomy" id="1033263"/>
    <lineage>
        <taxon>Eukaryota</taxon>
        <taxon>Fungi</taxon>
        <taxon>Dikarya</taxon>
        <taxon>Basidiomycota</taxon>
        <taxon>Agaricomycotina</taxon>
        <taxon>Agaricomycetes</taxon>
        <taxon>Agaricomycetidae</taxon>
        <taxon>Agaricales</taxon>
        <taxon>Marasmiineae</taxon>
        <taxon>Mycenaceae</taxon>
        <taxon>Mycena</taxon>
    </lineage>
</organism>
<gene>
    <name evidence="1" type="ORF">B0H17DRAFT_911937</name>
</gene>
<sequence length="88" mass="9940">AQVTGALRELRKHLRTWMFAHSFKRKHMSGQGAYTKSQALQSRIEECVRGAATSYCTARAALLKLQGMGDWDDVLRTLEKGDIRGMNE</sequence>
<proteinExistence type="predicted"/>
<name>A0AAD7CVC0_MYCRO</name>
<comment type="caution">
    <text evidence="1">The sequence shown here is derived from an EMBL/GenBank/DDBJ whole genome shotgun (WGS) entry which is preliminary data.</text>
</comment>
<feature type="non-terminal residue" evidence="1">
    <location>
        <position position="88"/>
    </location>
</feature>
<reference evidence="1" key="1">
    <citation type="submission" date="2023-03" db="EMBL/GenBank/DDBJ databases">
        <title>Massive genome expansion in bonnet fungi (Mycena s.s.) driven by repeated elements and novel gene families across ecological guilds.</title>
        <authorList>
            <consortium name="Lawrence Berkeley National Laboratory"/>
            <person name="Harder C.B."/>
            <person name="Miyauchi S."/>
            <person name="Viragh M."/>
            <person name="Kuo A."/>
            <person name="Thoen E."/>
            <person name="Andreopoulos B."/>
            <person name="Lu D."/>
            <person name="Skrede I."/>
            <person name="Drula E."/>
            <person name="Henrissat B."/>
            <person name="Morin E."/>
            <person name="Kohler A."/>
            <person name="Barry K."/>
            <person name="LaButti K."/>
            <person name="Morin E."/>
            <person name="Salamov A."/>
            <person name="Lipzen A."/>
            <person name="Mereny Z."/>
            <person name="Hegedus B."/>
            <person name="Baldrian P."/>
            <person name="Stursova M."/>
            <person name="Weitz H."/>
            <person name="Taylor A."/>
            <person name="Grigoriev I.V."/>
            <person name="Nagy L.G."/>
            <person name="Martin F."/>
            <person name="Kauserud H."/>
        </authorList>
    </citation>
    <scope>NUCLEOTIDE SEQUENCE</scope>
    <source>
        <strain evidence="1">CBHHK067</strain>
    </source>
</reference>
<feature type="non-terminal residue" evidence="1">
    <location>
        <position position="1"/>
    </location>
</feature>
<dbReference type="EMBL" id="JARKIE010000214">
    <property type="protein sequence ID" value="KAJ7665638.1"/>
    <property type="molecule type" value="Genomic_DNA"/>
</dbReference>
<dbReference type="AlphaFoldDB" id="A0AAD7CVC0"/>
<keyword evidence="2" id="KW-1185">Reference proteome</keyword>
<protein>
    <submittedName>
        <fullName evidence="1">Uncharacterized protein</fullName>
    </submittedName>
</protein>
<evidence type="ECO:0000313" key="2">
    <source>
        <dbReference type="Proteomes" id="UP001221757"/>
    </source>
</evidence>
<accession>A0AAD7CVC0</accession>